<feature type="domain" description="Methyltransferase small" evidence="4">
    <location>
        <begin position="142"/>
        <end position="305"/>
    </location>
</feature>
<gene>
    <name evidence="5" type="ORF">F6X38_12065</name>
</gene>
<name>A0A7V7PNS0_9HYPH</name>
<evidence type="ECO:0000313" key="6">
    <source>
        <dbReference type="Proteomes" id="UP000432089"/>
    </source>
</evidence>
<evidence type="ECO:0000256" key="2">
    <source>
        <dbReference type="ARBA" id="ARBA00022679"/>
    </source>
</evidence>
<dbReference type="PANTHER" id="PTHR47816">
    <property type="entry name" value="RIBOSOMAL RNA SMALL SUBUNIT METHYLTRANSFERASE C"/>
    <property type="match status" value="1"/>
</dbReference>
<keyword evidence="6" id="KW-1185">Reference proteome</keyword>
<reference evidence="5 6" key="1">
    <citation type="submission" date="2019-09" db="EMBL/GenBank/DDBJ databases">
        <title>YIM 132180 draft genome.</title>
        <authorList>
            <person name="Zhang K."/>
        </authorList>
    </citation>
    <scope>NUCLEOTIDE SEQUENCE [LARGE SCALE GENOMIC DNA]</scope>
    <source>
        <strain evidence="5 6">YIM 132180</strain>
    </source>
</reference>
<evidence type="ECO:0000259" key="4">
    <source>
        <dbReference type="Pfam" id="PF05175"/>
    </source>
</evidence>
<dbReference type="EMBL" id="VZDO01000009">
    <property type="protein sequence ID" value="KAB0679553.1"/>
    <property type="molecule type" value="Genomic_DNA"/>
</dbReference>
<dbReference type="RefSeq" id="WP_150970077.1">
    <property type="nucleotide sequence ID" value="NZ_VZDO01000009.1"/>
</dbReference>
<dbReference type="CDD" id="cd02440">
    <property type="entry name" value="AdoMet_MTases"/>
    <property type="match status" value="1"/>
</dbReference>
<dbReference type="Pfam" id="PF05175">
    <property type="entry name" value="MTS"/>
    <property type="match status" value="1"/>
</dbReference>
<evidence type="ECO:0000256" key="1">
    <source>
        <dbReference type="ARBA" id="ARBA00022603"/>
    </source>
</evidence>
<dbReference type="Gene3D" id="3.40.50.150">
    <property type="entry name" value="Vaccinia Virus protein VP39"/>
    <property type="match status" value="1"/>
</dbReference>
<dbReference type="GO" id="GO:0032259">
    <property type="term" value="P:methylation"/>
    <property type="evidence" value="ECO:0007669"/>
    <property type="project" value="UniProtKB-KW"/>
</dbReference>
<comment type="caution">
    <text evidence="5">The sequence shown here is derived from an EMBL/GenBank/DDBJ whole genome shotgun (WGS) entry which is preliminary data.</text>
</comment>
<dbReference type="PANTHER" id="PTHR47816:SF4">
    <property type="entry name" value="RIBOSOMAL RNA SMALL SUBUNIT METHYLTRANSFERASE C"/>
    <property type="match status" value="1"/>
</dbReference>
<keyword evidence="2 5" id="KW-0808">Transferase</keyword>
<dbReference type="SUPFAM" id="SSF53335">
    <property type="entry name" value="S-adenosyl-L-methionine-dependent methyltransferases"/>
    <property type="match status" value="1"/>
</dbReference>
<sequence length="309" mass="33136">MLNDARYTGGSAVYGRPPADVVELDPDARQFSPLVPGSASLEEAPDASLERATVLAPPGTIERRFVLAQILRAAKPGASLAVLAPNDKGGRRIAADLEGFGCAVATESRRHHRIARLARPERPTGLAEAIAAGALRFDETLGLWTQAGVFSFDRIDPGTRLLLDSMPPLAGRGADLGCGIGVIGRAVLRSDKVSGFVSVDLDRRAVEAARRNIADPRAAFRWADLREDMSGLAELDFAVSNPPFHDGGAEDRVLGQAFIRRAAASLRRGGTLWLVANRHLPYEAVLAERFARVRLAAEAGGYKVFEARR</sequence>
<evidence type="ECO:0000313" key="5">
    <source>
        <dbReference type="EMBL" id="KAB0679553.1"/>
    </source>
</evidence>
<accession>A0A7V7PNS0</accession>
<proteinExistence type="predicted"/>
<dbReference type="InterPro" id="IPR046977">
    <property type="entry name" value="RsmC/RlmG"/>
</dbReference>
<protein>
    <submittedName>
        <fullName evidence="5">Class I SAM-dependent methyltransferase</fullName>
    </submittedName>
</protein>
<keyword evidence="1 5" id="KW-0489">Methyltransferase</keyword>
<dbReference type="InterPro" id="IPR007848">
    <property type="entry name" value="Small_mtfrase_dom"/>
</dbReference>
<keyword evidence="3" id="KW-0949">S-adenosyl-L-methionine</keyword>
<organism evidence="5 6">
    <name type="scientific">Plantimonas leprariae</name>
    <dbReference type="NCBI Taxonomy" id="2615207"/>
    <lineage>
        <taxon>Bacteria</taxon>
        <taxon>Pseudomonadati</taxon>
        <taxon>Pseudomonadota</taxon>
        <taxon>Alphaproteobacteria</taxon>
        <taxon>Hyphomicrobiales</taxon>
        <taxon>Aurantimonadaceae</taxon>
        <taxon>Plantimonas</taxon>
    </lineage>
</organism>
<dbReference type="GO" id="GO:0008757">
    <property type="term" value="F:S-adenosylmethionine-dependent methyltransferase activity"/>
    <property type="evidence" value="ECO:0007669"/>
    <property type="project" value="InterPro"/>
</dbReference>
<dbReference type="InterPro" id="IPR029063">
    <property type="entry name" value="SAM-dependent_MTases_sf"/>
</dbReference>
<dbReference type="AlphaFoldDB" id="A0A7V7PNS0"/>
<dbReference type="Proteomes" id="UP000432089">
    <property type="component" value="Unassembled WGS sequence"/>
</dbReference>
<evidence type="ECO:0000256" key="3">
    <source>
        <dbReference type="ARBA" id="ARBA00022691"/>
    </source>
</evidence>